<reference evidence="1" key="1">
    <citation type="submission" date="2022-10" db="EMBL/GenBank/DDBJ databases">
        <title>Culturing micro-colonial fungi from biological soil crusts in the Mojave desert and describing Neophaeococcomyces mojavensis, and introducing the new genera and species Taxawa tesnikishii.</title>
        <authorList>
            <person name="Kurbessoian T."/>
            <person name="Stajich J.E."/>
        </authorList>
    </citation>
    <scope>NUCLEOTIDE SEQUENCE</scope>
    <source>
        <strain evidence="1">TK_1</strain>
    </source>
</reference>
<gene>
    <name evidence="1" type="ORF">H2201_007038</name>
</gene>
<comment type="caution">
    <text evidence="1">The sequence shown here is derived from an EMBL/GenBank/DDBJ whole genome shotgun (WGS) entry which is preliminary data.</text>
</comment>
<name>A0ABQ9NNH4_9PEZI</name>
<accession>A0ABQ9NNH4</accession>
<sequence>MAKNERFENMQRLMLSPAVDKLPFLERLQEVAGDEAAEFIYWRIMNPRRSATPQPADIMSILQTADFRQPHQTHKLSRACARRDIEIPLAKDDSFEYIIRTGDEGLELQESLQPGTNIYNSHVAVREFEASLPPSAADPEPEPPLPKFVIELGHLCFKDLAGEMPEYLQRTSFVAMIDATTPRKSLWLFHDYQPSTDLGDRVDMSSGYDRWNVFPDVELEFDAAQLVPDVHDWNDGLTMKALEDCVQKTCRVVEPAVRVARTLDVDKALAEGWGPR</sequence>
<organism evidence="1 2">
    <name type="scientific">Coniosporium apollinis</name>
    <dbReference type="NCBI Taxonomy" id="61459"/>
    <lineage>
        <taxon>Eukaryota</taxon>
        <taxon>Fungi</taxon>
        <taxon>Dikarya</taxon>
        <taxon>Ascomycota</taxon>
        <taxon>Pezizomycotina</taxon>
        <taxon>Dothideomycetes</taxon>
        <taxon>Dothideomycetes incertae sedis</taxon>
        <taxon>Coniosporium</taxon>
    </lineage>
</organism>
<proteinExistence type="predicted"/>
<dbReference type="Proteomes" id="UP001172684">
    <property type="component" value="Unassembled WGS sequence"/>
</dbReference>
<keyword evidence="2" id="KW-1185">Reference proteome</keyword>
<evidence type="ECO:0000313" key="2">
    <source>
        <dbReference type="Proteomes" id="UP001172684"/>
    </source>
</evidence>
<protein>
    <submittedName>
        <fullName evidence="1">Uncharacterized protein</fullName>
    </submittedName>
</protein>
<dbReference type="EMBL" id="JAPDRL010000068">
    <property type="protein sequence ID" value="KAJ9660131.1"/>
    <property type="molecule type" value="Genomic_DNA"/>
</dbReference>
<evidence type="ECO:0000313" key="1">
    <source>
        <dbReference type="EMBL" id="KAJ9660131.1"/>
    </source>
</evidence>